<evidence type="ECO:0000256" key="2">
    <source>
        <dbReference type="ARBA" id="ARBA00023136"/>
    </source>
</evidence>
<evidence type="ECO:0000256" key="3">
    <source>
        <dbReference type="ARBA" id="ARBA00023237"/>
    </source>
</evidence>
<dbReference type="SUPFAM" id="SSF56935">
    <property type="entry name" value="Porins"/>
    <property type="match status" value="1"/>
</dbReference>
<protein>
    <submittedName>
        <fullName evidence="4">SusC/RagA family TonB-linked outer membrane protein</fullName>
    </submittedName>
</protein>
<dbReference type="Gene3D" id="2.40.170.20">
    <property type="entry name" value="TonB-dependent receptor, beta-barrel domain"/>
    <property type="match status" value="1"/>
</dbReference>
<feature type="non-terminal residue" evidence="4">
    <location>
        <position position="371"/>
    </location>
</feature>
<reference evidence="4 5" key="1">
    <citation type="journal article" date="2019" name="Nat. Med.">
        <title>A library of human gut bacterial isolates paired with longitudinal multiomics data enables mechanistic microbiome research.</title>
        <authorList>
            <person name="Poyet M."/>
            <person name="Groussin M."/>
            <person name="Gibbons S.M."/>
            <person name="Avila-Pacheco J."/>
            <person name="Jiang X."/>
            <person name="Kearney S.M."/>
            <person name="Perrotta A.R."/>
            <person name="Berdy B."/>
            <person name="Zhao S."/>
            <person name="Lieberman T.D."/>
            <person name="Swanson P.K."/>
            <person name="Smith M."/>
            <person name="Roesemann S."/>
            <person name="Alexander J.E."/>
            <person name="Rich S.A."/>
            <person name="Livny J."/>
            <person name="Vlamakis H."/>
            <person name="Clish C."/>
            <person name="Bullock K."/>
            <person name="Deik A."/>
            <person name="Scott J."/>
            <person name="Pierce K.A."/>
            <person name="Xavier R.J."/>
            <person name="Alm E.J."/>
        </authorList>
    </citation>
    <scope>NUCLEOTIDE SEQUENCE [LARGE SCALE GENOMIC DNA]</scope>
    <source>
        <strain evidence="4 5">BIOML-A21</strain>
    </source>
</reference>
<name>A0A7J5GPJ5_BACUN</name>
<feature type="non-terminal residue" evidence="4">
    <location>
        <position position="1"/>
    </location>
</feature>
<evidence type="ECO:0000313" key="5">
    <source>
        <dbReference type="Proteomes" id="UP000442334"/>
    </source>
</evidence>
<accession>A0A7J5GPJ5</accession>
<evidence type="ECO:0000313" key="4">
    <source>
        <dbReference type="EMBL" id="KAB4177394.1"/>
    </source>
</evidence>
<proteinExistence type="predicted"/>
<evidence type="ECO:0000256" key="1">
    <source>
        <dbReference type="ARBA" id="ARBA00004442"/>
    </source>
</evidence>
<comment type="subcellular location">
    <subcellularLocation>
        <location evidence="1">Cell outer membrane</location>
    </subcellularLocation>
</comment>
<dbReference type="GO" id="GO:0009279">
    <property type="term" value="C:cell outer membrane"/>
    <property type="evidence" value="ECO:0007669"/>
    <property type="project" value="UniProtKB-SubCell"/>
</dbReference>
<dbReference type="Proteomes" id="UP000442334">
    <property type="component" value="Unassembled WGS sequence"/>
</dbReference>
<sequence length="371" mass="42542">FILRGTYGTTGSQGFDPYQAHGYYTYSNLLLPYYSSDATGSEILAMHNESLKWQTTKSTNLALELGFFDQRFTARVEYYRKITDNMVANISLAPSLGFSSYPENLGKIENKGWEISLSAIPYKNTAKQAYWTITVNGSRNTDKLLEISEAMKHRNDMNASNLTDTPLPRYEEGESLSRIWVVRSLGIDPASGDEILLKRNGEMTSAVNWSANDVVPIGNTEPKWQGYINSSFTYRGWGADVSFRYQFGGQVYNQTLLDKVENANLKYNVDRRVTQLRWAKPGDKAQFRVLNPNGLETKATSRFIMDENIFHGSSLSVYYRMDRTNTKFISHWGLSSAKVTFNMEDFFYWSTVKRERGLYYPYSRQFTFALN</sequence>
<organism evidence="4 5">
    <name type="scientific">Bacteroides uniformis</name>
    <dbReference type="NCBI Taxonomy" id="820"/>
    <lineage>
        <taxon>Bacteria</taxon>
        <taxon>Pseudomonadati</taxon>
        <taxon>Bacteroidota</taxon>
        <taxon>Bacteroidia</taxon>
        <taxon>Bacteroidales</taxon>
        <taxon>Bacteroidaceae</taxon>
        <taxon>Bacteroides</taxon>
    </lineage>
</organism>
<dbReference type="InterPro" id="IPR036942">
    <property type="entry name" value="Beta-barrel_TonB_sf"/>
</dbReference>
<dbReference type="AlphaFoldDB" id="A0A7J5GPJ5"/>
<keyword evidence="3" id="KW-0998">Cell outer membrane</keyword>
<comment type="caution">
    <text evidence="4">The sequence shown here is derived from an EMBL/GenBank/DDBJ whole genome shotgun (WGS) entry which is preliminary data.</text>
</comment>
<gene>
    <name evidence="4" type="ORF">GAQ34_23590</name>
</gene>
<dbReference type="EMBL" id="WCUA01000236">
    <property type="protein sequence ID" value="KAB4177394.1"/>
    <property type="molecule type" value="Genomic_DNA"/>
</dbReference>
<keyword evidence="2" id="KW-0472">Membrane</keyword>